<dbReference type="InterPro" id="IPR016181">
    <property type="entry name" value="Acyl_CoA_acyltransferase"/>
</dbReference>
<dbReference type="Gene3D" id="3.40.630.30">
    <property type="match status" value="1"/>
</dbReference>
<dbReference type="RefSeq" id="WP_077314949.1">
    <property type="nucleotide sequence ID" value="NZ_AP024888.1"/>
</dbReference>
<reference evidence="2 3" key="1">
    <citation type="submission" date="2017-02" db="EMBL/GenBank/DDBJ databases">
        <authorList>
            <person name="Peterson S.W."/>
        </authorList>
    </citation>
    <scope>NUCLEOTIDE SEQUENCE [LARGE SCALE GENOMIC DNA]</scope>
    <source>
        <strain evidence="2 3">CECT 9027</strain>
    </source>
</reference>
<keyword evidence="2" id="KW-0808">Transferase</keyword>
<dbReference type="GO" id="GO:0016747">
    <property type="term" value="F:acyltransferase activity, transferring groups other than amino-acyl groups"/>
    <property type="evidence" value="ECO:0007669"/>
    <property type="project" value="InterPro"/>
</dbReference>
<sequence length="169" mass="20562">MLRQFTSHDAHHLINTIDSEEQCYLWSGPTYRYPLDHHQIEIHCAKSEVTPYIFEYEGEVIGYVELYKVTRWHYRLCRVLVFAPFRSQGWSVPMLQEAIDVAYHDHHAYKLSLAVFERNYIALRCYRDLGFRVSSVDRTSRTFQHETWPLVRMKRVFWKRRLKEWLKGY</sequence>
<evidence type="ECO:0000313" key="3">
    <source>
        <dbReference type="Proteomes" id="UP000189475"/>
    </source>
</evidence>
<dbReference type="PROSITE" id="PS51186">
    <property type="entry name" value="GNAT"/>
    <property type="match status" value="1"/>
</dbReference>
<organism evidence="2 3">
    <name type="scientific">Vibrio palustris</name>
    <dbReference type="NCBI Taxonomy" id="1918946"/>
    <lineage>
        <taxon>Bacteria</taxon>
        <taxon>Pseudomonadati</taxon>
        <taxon>Pseudomonadota</taxon>
        <taxon>Gammaproteobacteria</taxon>
        <taxon>Vibrionales</taxon>
        <taxon>Vibrionaceae</taxon>
        <taxon>Vibrio</taxon>
    </lineage>
</organism>
<keyword evidence="3" id="KW-1185">Reference proteome</keyword>
<dbReference type="AlphaFoldDB" id="A0A1R4B6Q5"/>
<protein>
    <submittedName>
        <fullName evidence="2">Acetyltransferase (GNAT) family protein</fullName>
    </submittedName>
</protein>
<dbReference type="InterPro" id="IPR000182">
    <property type="entry name" value="GNAT_dom"/>
</dbReference>
<dbReference type="EMBL" id="FUFT01000005">
    <property type="protein sequence ID" value="SJL84599.1"/>
    <property type="molecule type" value="Genomic_DNA"/>
</dbReference>
<feature type="domain" description="N-acetyltransferase" evidence="1">
    <location>
        <begin position="1"/>
        <end position="163"/>
    </location>
</feature>
<gene>
    <name evidence="2" type="ORF">VPAL9027_02590</name>
</gene>
<dbReference type="Pfam" id="PF00583">
    <property type="entry name" value="Acetyltransf_1"/>
    <property type="match status" value="1"/>
</dbReference>
<proteinExistence type="predicted"/>
<evidence type="ECO:0000259" key="1">
    <source>
        <dbReference type="PROSITE" id="PS51186"/>
    </source>
</evidence>
<name>A0A1R4B6Q5_9VIBR</name>
<dbReference type="STRING" id="1918946.VPAL9027_02590"/>
<dbReference type="SUPFAM" id="SSF55729">
    <property type="entry name" value="Acyl-CoA N-acyltransferases (Nat)"/>
    <property type="match status" value="1"/>
</dbReference>
<dbReference type="Proteomes" id="UP000189475">
    <property type="component" value="Unassembled WGS sequence"/>
</dbReference>
<dbReference type="OrthoDB" id="326501at2"/>
<evidence type="ECO:0000313" key="2">
    <source>
        <dbReference type="EMBL" id="SJL84599.1"/>
    </source>
</evidence>
<accession>A0A1R4B6Q5</accession>